<dbReference type="SUPFAM" id="SSF53098">
    <property type="entry name" value="Ribonuclease H-like"/>
    <property type="match status" value="1"/>
</dbReference>
<sequence length="622" mass="70655">MHPQIIEELFKNYVQNNVIQVHPTTITSTETTSSADLQQQLYFKMNSNPQDQANDPTLWDVLKRKSEKSSTSNTSCRDDEFHSQRHDDHQEDDAPPKGGKIMKRQKNSKSLKSAREETIIDEDEVIPKDETPELITEFQNVDKRVPTIFDRARMEATLNGMLSNQFKNAEEVISQNNQEKAQTKSPSVPGPSLVKKADSSTKQLLLTLMEEVKGLKEQIKPPSDASISQTGSSKSAKGSMNTTLISVSTTLDVTSLVALLMKPLTVLRRPPPITGNQGLVVSDPLNPLKSGFIKETNMFQISVHDYLKISTQGTIFNQINEVVLIAPRRRDVYVIDMSSYNDEINACFFAKASNNVNWMWHKSLSQLNFKNINKLAKQNLVAGLPSLTFSKDKPCSACEKRKHHRTSFKTKRSFSINKCLHLLHIDLFGPVKSQTISHNKYTLVIVDEYSRYTWVFFLKKKSDAADCITSFIRKMENLNEVRVKELRSDNGTGFGNYKLEEFCDEKGISQNFSSPCTLEQNGVAERRNRTLIEATRTMLNSSKLPKQFRGEVVNTACYTQNKSIIMKRHVKTTYDALMCLEEDLLMSATSMYLVVLCSFTITETTWESLMKKRKMDSFLDTL</sequence>
<gene>
    <name evidence="3" type="ORF">Tco_0726000</name>
</gene>
<organism evidence="3 4">
    <name type="scientific">Tanacetum coccineum</name>
    <dbReference type="NCBI Taxonomy" id="301880"/>
    <lineage>
        <taxon>Eukaryota</taxon>
        <taxon>Viridiplantae</taxon>
        <taxon>Streptophyta</taxon>
        <taxon>Embryophyta</taxon>
        <taxon>Tracheophyta</taxon>
        <taxon>Spermatophyta</taxon>
        <taxon>Magnoliopsida</taxon>
        <taxon>eudicotyledons</taxon>
        <taxon>Gunneridae</taxon>
        <taxon>Pentapetalae</taxon>
        <taxon>asterids</taxon>
        <taxon>campanulids</taxon>
        <taxon>Asterales</taxon>
        <taxon>Asteraceae</taxon>
        <taxon>Asteroideae</taxon>
        <taxon>Anthemideae</taxon>
        <taxon>Anthemidinae</taxon>
        <taxon>Tanacetum</taxon>
    </lineage>
</organism>
<dbReference type="EMBL" id="BQNB010010352">
    <property type="protein sequence ID" value="GJS76119.1"/>
    <property type="molecule type" value="Genomic_DNA"/>
</dbReference>
<protein>
    <submittedName>
        <fullName evidence="3">Retrovirus-related pol polyprotein from transposon TNT 1-94</fullName>
    </submittedName>
</protein>
<dbReference type="Gene3D" id="3.30.420.10">
    <property type="entry name" value="Ribonuclease H-like superfamily/Ribonuclease H"/>
    <property type="match status" value="1"/>
</dbReference>
<dbReference type="PANTHER" id="PTHR42648">
    <property type="entry name" value="TRANSPOSASE, PUTATIVE-RELATED"/>
    <property type="match status" value="1"/>
</dbReference>
<dbReference type="Proteomes" id="UP001151760">
    <property type="component" value="Unassembled WGS sequence"/>
</dbReference>
<dbReference type="PANTHER" id="PTHR42648:SF32">
    <property type="entry name" value="RIBONUCLEASE H-LIKE DOMAIN, GAG-PRE-INTEGRASE DOMAIN PROTEIN-RELATED"/>
    <property type="match status" value="1"/>
</dbReference>
<dbReference type="PROSITE" id="PS50994">
    <property type="entry name" value="INTEGRASE"/>
    <property type="match status" value="1"/>
</dbReference>
<dbReference type="Pfam" id="PF13976">
    <property type="entry name" value="gag_pre-integrs"/>
    <property type="match status" value="1"/>
</dbReference>
<comment type="caution">
    <text evidence="3">The sequence shown here is derived from an EMBL/GenBank/DDBJ whole genome shotgun (WGS) entry which is preliminary data.</text>
</comment>
<evidence type="ECO:0000313" key="4">
    <source>
        <dbReference type="Proteomes" id="UP001151760"/>
    </source>
</evidence>
<feature type="compositionally biased region" description="Polar residues" evidence="1">
    <location>
        <begin position="225"/>
        <end position="239"/>
    </location>
</feature>
<dbReference type="InterPro" id="IPR012337">
    <property type="entry name" value="RNaseH-like_sf"/>
</dbReference>
<evidence type="ECO:0000313" key="3">
    <source>
        <dbReference type="EMBL" id="GJS76119.1"/>
    </source>
</evidence>
<feature type="region of interest" description="Disordered" evidence="1">
    <location>
        <begin position="173"/>
        <end position="196"/>
    </location>
</feature>
<feature type="compositionally biased region" description="Basic residues" evidence="1">
    <location>
        <begin position="100"/>
        <end position="109"/>
    </location>
</feature>
<feature type="region of interest" description="Disordered" evidence="1">
    <location>
        <begin position="64"/>
        <end position="116"/>
    </location>
</feature>
<keyword evidence="4" id="KW-1185">Reference proteome</keyword>
<name>A0ABQ4YEA9_9ASTR</name>
<evidence type="ECO:0000256" key="1">
    <source>
        <dbReference type="SAM" id="MobiDB-lite"/>
    </source>
</evidence>
<evidence type="ECO:0000259" key="2">
    <source>
        <dbReference type="PROSITE" id="PS50994"/>
    </source>
</evidence>
<reference evidence="3" key="1">
    <citation type="journal article" date="2022" name="Int. J. Mol. Sci.">
        <title>Draft Genome of Tanacetum Coccineum: Genomic Comparison of Closely Related Tanacetum-Family Plants.</title>
        <authorList>
            <person name="Yamashiro T."/>
            <person name="Shiraishi A."/>
            <person name="Nakayama K."/>
            <person name="Satake H."/>
        </authorList>
    </citation>
    <scope>NUCLEOTIDE SEQUENCE</scope>
</reference>
<feature type="compositionally biased region" description="Basic and acidic residues" evidence="1">
    <location>
        <begin position="76"/>
        <end position="95"/>
    </location>
</feature>
<feature type="region of interest" description="Disordered" evidence="1">
    <location>
        <begin position="217"/>
        <end position="239"/>
    </location>
</feature>
<dbReference type="InterPro" id="IPR039537">
    <property type="entry name" value="Retrotran_Ty1/copia-like"/>
</dbReference>
<feature type="compositionally biased region" description="Polar residues" evidence="1">
    <location>
        <begin position="173"/>
        <end position="186"/>
    </location>
</feature>
<reference evidence="3" key="2">
    <citation type="submission" date="2022-01" db="EMBL/GenBank/DDBJ databases">
        <authorList>
            <person name="Yamashiro T."/>
            <person name="Shiraishi A."/>
            <person name="Satake H."/>
            <person name="Nakayama K."/>
        </authorList>
    </citation>
    <scope>NUCLEOTIDE SEQUENCE</scope>
</reference>
<dbReference type="InterPro" id="IPR025724">
    <property type="entry name" value="GAG-pre-integrase_dom"/>
</dbReference>
<accession>A0ABQ4YEA9</accession>
<feature type="domain" description="Integrase catalytic" evidence="2">
    <location>
        <begin position="414"/>
        <end position="581"/>
    </location>
</feature>
<dbReference type="Pfam" id="PF00665">
    <property type="entry name" value="rve"/>
    <property type="match status" value="1"/>
</dbReference>
<proteinExistence type="predicted"/>
<dbReference type="InterPro" id="IPR001584">
    <property type="entry name" value="Integrase_cat-core"/>
</dbReference>
<dbReference type="InterPro" id="IPR036397">
    <property type="entry name" value="RNaseH_sf"/>
</dbReference>